<dbReference type="AntiFam" id="ANF00057">
    <property type="entry name" value="Translation of E. coli type CRISPR repeat"/>
</dbReference>
<dbReference type="AntiFam" id="ANF00006">
    <property type="entry name" value="Translation of CRISPR region"/>
</dbReference>
<dbReference type="HOGENOM" id="CLU_3264337_0_0_11"/>
<reference evidence="2 3" key="1">
    <citation type="submission" date="2013-08" db="EMBL/GenBank/DDBJ databases">
        <authorList>
            <person name="Weinstock G."/>
            <person name="Sodergren E."/>
            <person name="Wylie T."/>
            <person name="Fulton L."/>
            <person name="Fulton R."/>
            <person name="Fronick C."/>
            <person name="O'Laughlin M."/>
            <person name="Godfrey J."/>
            <person name="Miner T."/>
            <person name="Herter B."/>
            <person name="Appelbaum E."/>
            <person name="Cordes M."/>
            <person name="Lek S."/>
            <person name="Wollam A."/>
            <person name="Pepin K.H."/>
            <person name="Palsikar V.B."/>
            <person name="Mitreva M."/>
            <person name="Wilson R.K."/>
        </authorList>
    </citation>
    <scope>NUCLEOTIDE SEQUENCE [LARGE SCALE GENOMIC DNA]</scope>
    <source>
        <strain evidence="2 3">F0530</strain>
    </source>
</reference>
<sequence>MSGENHTHNNDTDRTCGSSPRERGKLSFYVCCGWGRRLIPA</sequence>
<dbReference type="Proteomes" id="UP000016481">
    <property type="component" value="Unassembled WGS sequence"/>
</dbReference>
<comment type="caution">
    <text evidence="2">The sequence shown here is derived from an EMBL/GenBank/DDBJ whole genome shotgun (WGS) entry which is preliminary data.</text>
</comment>
<evidence type="ECO:0000313" key="2">
    <source>
        <dbReference type="EMBL" id="ERH14198.1"/>
    </source>
</evidence>
<feature type="region of interest" description="Disordered" evidence="1">
    <location>
        <begin position="1"/>
        <end position="23"/>
    </location>
</feature>
<protein>
    <submittedName>
        <fullName evidence="2">Uncharacterized protein</fullName>
    </submittedName>
</protein>
<evidence type="ECO:0000313" key="3">
    <source>
        <dbReference type="Proteomes" id="UP000016481"/>
    </source>
</evidence>
<dbReference type="AlphaFoldDB" id="U1R356"/>
<gene>
    <name evidence="2" type="ORF">HMPREF1978_01882</name>
</gene>
<dbReference type="EMBL" id="AWSC01000087">
    <property type="protein sequence ID" value="ERH14198.1"/>
    <property type="molecule type" value="Genomic_DNA"/>
</dbReference>
<proteinExistence type="predicted"/>
<organism evidence="2 3">
    <name type="scientific">Actinomyces graevenitzii F0530</name>
    <dbReference type="NCBI Taxonomy" id="1321817"/>
    <lineage>
        <taxon>Bacteria</taxon>
        <taxon>Bacillati</taxon>
        <taxon>Actinomycetota</taxon>
        <taxon>Actinomycetes</taxon>
        <taxon>Actinomycetales</taxon>
        <taxon>Actinomycetaceae</taxon>
        <taxon>Actinomyces</taxon>
    </lineage>
</organism>
<evidence type="ECO:0000256" key="1">
    <source>
        <dbReference type="SAM" id="MobiDB-lite"/>
    </source>
</evidence>
<name>U1R356_9ACTO</name>
<accession>U1R356</accession>